<dbReference type="PROSITE" id="PS50253">
    <property type="entry name" value="COX3"/>
    <property type="match status" value="1"/>
</dbReference>
<evidence type="ECO:0000256" key="1">
    <source>
        <dbReference type="ARBA" id="ARBA00004141"/>
    </source>
</evidence>
<reference evidence="9 10" key="1">
    <citation type="journal article" date="2018" name="Nat. Biotechnol.">
        <title>A standardized bacterial taxonomy based on genome phylogeny substantially revises the tree of life.</title>
        <authorList>
            <person name="Parks D.H."/>
            <person name="Chuvochina M."/>
            <person name="Waite D.W."/>
            <person name="Rinke C."/>
            <person name="Skarshewski A."/>
            <person name="Chaumeil P.A."/>
            <person name="Hugenholtz P."/>
        </authorList>
    </citation>
    <scope>NUCLEOTIDE SEQUENCE [LARGE SCALE GENOMIC DNA]</scope>
    <source>
        <strain evidence="9">UBA9375</strain>
    </source>
</reference>
<evidence type="ECO:0000313" key="10">
    <source>
        <dbReference type="Proteomes" id="UP000263642"/>
    </source>
</evidence>
<feature type="domain" description="Heme-copper oxidase subunit III family profile" evidence="8">
    <location>
        <begin position="43"/>
        <end position="229"/>
    </location>
</feature>
<dbReference type="GO" id="GO:0019646">
    <property type="term" value="P:aerobic electron transport chain"/>
    <property type="evidence" value="ECO:0007669"/>
    <property type="project" value="InterPro"/>
</dbReference>
<dbReference type="AlphaFoldDB" id="A0A3D3R810"/>
<sequence>MSLTTFLFVDQKQVSMPADRSQRWKDRLVLLFTSRDRLSQRDFGLAIFLFSISVLFIGGLLAYVIVRSNLAQKHEPVNLVIPPALWISTVLLILGSISIQRAVYYVSHEKQQPFRNCLNLTFLLGGAFFVIQTIGLSHLLQQHSDILLSLEGTKNAANYPSSYGVLFTFVLVHAFHFFVAFGFLGFVIYKAYLYLYDHEYHWGVHACAVVWHFLGIIWICMLLLFYLIG</sequence>
<name>A0A3D3R810_9PLAN</name>
<dbReference type="Gene3D" id="1.20.120.80">
    <property type="entry name" value="Cytochrome c oxidase, subunit III, four-helix bundle"/>
    <property type="match status" value="1"/>
</dbReference>
<evidence type="ECO:0000256" key="5">
    <source>
        <dbReference type="ARBA" id="ARBA00023136"/>
    </source>
</evidence>
<evidence type="ECO:0000259" key="8">
    <source>
        <dbReference type="PROSITE" id="PS50253"/>
    </source>
</evidence>
<proteinExistence type="inferred from homology"/>
<comment type="subcellular location">
    <subcellularLocation>
        <location evidence="6">Cell membrane</location>
        <topology evidence="6">Multi-pass membrane protein</topology>
    </subcellularLocation>
    <subcellularLocation>
        <location evidence="1">Membrane</location>
        <topology evidence="1">Multi-pass membrane protein</topology>
    </subcellularLocation>
</comment>
<dbReference type="CDD" id="cd00386">
    <property type="entry name" value="Heme_Cu_Oxidase_III_like"/>
    <property type="match status" value="1"/>
</dbReference>
<evidence type="ECO:0000256" key="7">
    <source>
        <dbReference type="SAM" id="Phobius"/>
    </source>
</evidence>
<keyword evidence="3 6" id="KW-0812">Transmembrane</keyword>
<feature type="transmembrane region" description="Helical" evidence="7">
    <location>
        <begin position="161"/>
        <end position="188"/>
    </location>
</feature>
<accession>A0A3D3R810</accession>
<dbReference type="PANTHER" id="PTHR11403:SF10">
    <property type="entry name" value="CYTOCHROME C OXIDASE"/>
    <property type="match status" value="1"/>
</dbReference>
<gene>
    <name evidence="9" type="ORF">DIT97_18525</name>
</gene>
<dbReference type="Proteomes" id="UP000263642">
    <property type="component" value="Unassembled WGS sequence"/>
</dbReference>
<evidence type="ECO:0000256" key="2">
    <source>
        <dbReference type="ARBA" id="ARBA00010581"/>
    </source>
</evidence>
<evidence type="ECO:0000256" key="3">
    <source>
        <dbReference type="ARBA" id="ARBA00022692"/>
    </source>
</evidence>
<dbReference type="InterPro" id="IPR024791">
    <property type="entry name" value="Cyt_c/ubiquinol_Oxase_su3"/>
</dbReference>
<feature type="transmembrane region" description="Helical" evidence="7">
    <location>
        <begin position="85"/>
        <end position="106"/>
    </location>
</feature>
<comment type="caution">
    <text evidence="9">The sequence shown here is derived from an EMBL/GenBank/DDBJ whole genome shotgun (WGS) entry which is preliminary data.</text>
</comment>
<dbReference type="InterPro" id="IPR000298">
    <property type="entry name" value="Cyt_c_oxidase-like_su3"/>
</dbReference>
<dbReference type="GO" id="GO:0005886">
    <property type="term" value="C:plasma membrane"/>
    <property type="evidence" value="ECO:0007669"/>
    <property type="project" value="UniProtKB-SubCell"/>
</dbReference>
<comment type="similarity">
    <text evidence="2 6">Belongs to the cytochrome c oxidase subunit 3 family.</text>
</comment>
<dbReference type="InterPro" id="IPR035973">
    <property type="entry name" value="Cyt_c_oxidase_su3-like_sf"/>
</dbReference>
<keyword evidence="5 7" id="KW-0472">Membrane</keyword>
<dbReference type="InterPro" id="IPR013833">
    <property type="entry name" value="Cyt_c_oxidase_su3_a-hlx"/>
</dbReference>
<protein>
    <recommendedName>
        <fullName evidence="8">Heme-copper oxidase subunit III family profile domain-containing protein</fullName>
    </recommendedName>
</protein>
<feature type="transmembrane region" description="Helical" evidence="7">
    <location>
        <begin position="43"/>
        <end position="65"/>
    </location>
</feature>
<evidence type="ECO:0000313" key="9">
    <source>
        <dbReference type="EMBL" id="HCO24919.1"/>
    </source>
</evidence>
<dbReference type="PANTHER" id="PTHR11403">
    <property type="entry name" value="CYTOCHROME C OXIDASE SUBUNIT III"/>
    <property type="match status" value="1"/>
</dbReference>
<dbReference type="EMBL" id="DQAY01000112">
    <property type="protein sequence ID" value="HCO24919.1"/>
    <property type="molecule type" value="Genomic_DNA"/>
</dbReference>
<evidence type="ECO:0000256" key="4">
    <source>
        <dbReference type="ARBA" id="ARBA00022989"/>
    </source>
</evidence>
<evidence type="ECO:0000256" key="6">
    <source>
        <dbReference type="RuleBase" id="RU003376"/>
    </source>
</evidence>
<feature type="transmembrane region" description="Helical" evidence="7">
    <location>
        <begin position="118"/>
        <end position="141"/>
    </location>
</feature>
<dbReference type="SUPFAM" id="SSF81452">
    <property type="entry name" value="Cytochrome c oxidase subunit III-like"/>
    <property type="match status" value="1"/>
</dbReference>
<keyword evidence="4 7" id="KW-1133">Transmembrane helix</keyword>
<dbReference type="GO" id="GO:0004129">
    <property type="term" value="F:cytochrome-c oxidase activity"/>
    <property type="evidence" value="ECO:0007669"/>
    <property type="project" value="InterPro"/>
</dbReference>
<feature type="transmembrane region" description="Helical" evidence="7">
    <location>
        <begin position="200"/>
        <end position="228"/>
    </location>
</feature>
<organism evidence="9 10">
    <name type="scientific">Gimesia maris</name>
    <dbReference type="NCBI Taxonomy" id="122"/>
    <lineage>
        <taxon>Bacteria</taxon>
        <taxon>Pseudomonadati</taxon>
        <taxon>Planctomycetota</taxon>
        <taxon>Planctomycetia</taxon>
        <taxon>Planctomycetales</taxon>
        <taxon>Planctomycetaceae</taxon>
        <taxon>Gimesia</taxon>
    </lineage>
</organism>